<comment type="catalytic activity">
    <reaction evidence="13 14">
        <text>2,5-diamino-6-hydroxy-4-(5-phosphoribosylamino)-pyrimidine + H2O + H(+) = 5-amino-6-(5-phospho-D-ribosylamino)uracil + NH4(+)</text>
        <dbReference type="Rhea" id="RHEA:21868"/>
        <dbReference type="ChEBI" id="CHEBI:15377"/>
        <dbReference type="ChEBI" id="CHEBI:15378"/>
        <dbReference type="ChEBI" id="CHEBI:28938"/>
        <dbReference type="ChEBI" id="CHEBI:58453"/>
        <dbReference type="ChEBI" id="CHEBI:58614"/>
        <dbReference type="EC" id="3.5.4.26"/>
    </reaction>
</comment>
<keyword evidence="11" id="KW-0511">Multifunctional enzyme</keyword>
<dbReference type="PANTHER" id="PTHR38011:SF7">
    <property type="entry name" value="2,5-DIAMINO-6-RIBOSYLAMINO-4(3H)-PYRIMIDINONE 5'-PHOSPHATE REDUCTASE"/>
    <property type="match status" value="1"/>
</dbReference>
<comment type="catalytic activity">
    <reaction evidence="12 14">
        <text>5-amino-6-(5-phospho-D-ribitylamino)uracil + NADP(+) = 5-amino-6-(5-phospho-D-ribosylamino)uracil + NADPH + H(+)</text>
        <dbReference type="Rhea" id="RHEA:17845"/>
        <dbReference type="ChEBI" id="CHEBI:15378"/>
        <dbReference type="ChEBI" id="CHEBI:57783"/>
        <dbReference type="ChEBI" id="CHEBI:58349"/>
        <dbReference type="ChEBI" id="CHEBI:58421"/>
        <dbReference type="ChEBI" id="CHEBI:58453"/>
        <dbReference type="EC" id="1.1.1.193"/>
    </reaction>
</comment>
<dbReference type="PIRSF" id="PIRSF006769">
    <property type="entry name" value="RibD"/>
    <property type="match status" value="1"/>
</dbReference>
<dbReference type="PROSITE" id="PS00903">
    <property type="entry name" value="CYT_DCMP_DEAMINASES_1"/>
    <property type="match status" value="1"/>
</dbReference>
<gene>
    <name evidence="17" type="primary">ribD</name>
    <name evidence="17" type="ORF">G7066_14130</name>
</gene>
<evidence type="ECO:0000256" key="1">
    <source>
        <dbReference type="ARBA" id="ARBA00002151"/>
    </source>
</evidence>
<keyword evidence="8 14" id="KW-0862">Zinc</keyword>
<dbReference type="InterPro" id="IPR002125">
    <property type="entry name" value="CMP_dCMP_dom"/>
</dbReference>
<sequence length="390" mass="40151">MHERDTLTGVDYTDAMRRGFALARRGPADNPNPQVGCVILDPTGHIVAEGWHRGAGTPHAEVDALSRVPAEWRERSRELTAVVTLEPCNHTGRTGPCAVALTEFGAGGIGAVAYALGDPGQASSGGAETLRARGVSVTAGVLAGEARALLEPWLARAFPSPAGSVRPSESALPSESPRPHVTVKWAQTIDGRAAAADGSSKWITGADARADVHRRRAEADAILVGTGTLLADNPSLTARAEHGELLVPAAEQPIPVVIGHRPVPSDALLRQHPALSANGLDAPIQFSGDDLVGALAQLHERGIQRLFVEGGPSIASALLAEGLVDEVLIYIAPSLLGGPRLALGDIGVASMTGIKQLLVTHTAQLGADLLIEAAVVGSSSSPAARSQKGS</sequence>
<dbReference type="InterPro" id="IPR024072">
    <property type="entry name" value="DHFR-like_dom_sf"/>
</dbReference>
<evidence type="ECO:0000256" key="14">
    <source>
        <dbReference type="PIRNR" id="PIRNR006769"/>
    </source>
</evidence>
<dbReference type="Gene3D" id="3.40.140.10">
    <property type="entry name" value="Cytidine Deaminase, domain 2"/>
    <property type="match status" value="1"/>
</dbReference>
<evidence type="ECO:0000256" key="12">
    <source>
        <dbReference type="ARBA" id="ARBA00049861"/>
    </source>
</evidence>
<dbReference type="EC" id="1.1.1.193" evidence="14"/>
<evidence type="ECO:0000256" key="13">
    <source>
        <dbReference type="ARBA" id="ARBA00049886"/>
    </source>
</evidence>
<reference evidence="17 18" key="1">
    <citation type="submission" date="2020-03" db="EMBL/GenBank/DDBJ databases">
        <title>Leucobacter sp. nov., isolated from beetles.</title>
        <authorList>
            <person name="Hyun D.-W."/>
            <person name="Bae J.-W."/>
        </authorList>
    </citation>
    <scope>NUCLEOTIDE SEQUENCE [LARGE SCALE GENOMIC DNA]</scope>
    <source>
        <strain evidence="17 18">HDW9A</strain>
    </source>
</reference>
<dbReference type="InterPro" id="IPR050765">
    <property type="entry name" value="Riboflavin_Biosynth_HTPR"/>
</dbReference>
<evidence type="ECO:0000256" key="10">
    <source>
        <dbReference type="ARBA" id="ARBA00023002"/>
    </source>
</evidence>
<keyword evidence="10 14" id="KW-0560">Oxidoreductase</keyword>
<evidence type="ECO:0000256" key="15">
    <source>
        <dbReference type="SAM" id="MobiDB-lite"/>
    </source>
</evidence>
<feature type="region of interest" description="Disordered" evidence="15">
    <location>
        <begin position="160"/>
        <end position="179"/>
    </location>
</feature>
<evidence type="ECO:0000256" key="3">
    <source>
        <dbReference type="ARBA" id="ARBA00004910"/>
    </source>
</evidence>
<evidence type="ECO:0000256" key="11">
    <source>
        <dbReference type="ARBA" id="ARBA00023268"/>
    </source>
</evidence>
<dbReference type="GO" id="GO:0008703">
    <property type="term" value="F:5-amino-6-(5-phosphoribosylamino)uracil reductase activity"/>
    <property type="evidence" value="ECO:0007669"/>
    <property type="project" value="UniProtKB-EC"/>
</dbReference>
<dbReference type="RefSeq" id="WP_166331670.1">
    <property type="nucleotide sequence ID" value="NZ_CP049933.1"/>
</dbReference>
<name>A0ABX6JYY4_9MICO</name>
<evidence type="ECO:0000259" key="16">
    <source>
        <dbReference type="PROSITE" id="PS51747"/>
    </source>
</evidence>
<proteinExistence type="inferred from homology"/>
<dbReference type="InterPro" id="IPR002734">
    <property type="entry name" value="RibDG_C"/>
</dbReference>
<dbReference type="PROSITE" id="PS51747">
    <property type="entry name" value="CYT_DCMP_DEAMINASES_2"/>
    <property type="match status" value="1"/>
</dbReference>
<dbReference type="InterPro" id="IPR016193">
    <property type="entry name" value="Cytidine_deaminase-like"/>
</dbReference>
<comment type="cofactor">
    <cofactor evidence="14">
        <name>Zn(2+)</name>
        <dbReference type="ChEBI" id="CHEBI:29105"/>
    </cofactor>
    <text evidence="14">Binds 1 zinc ion.</text>
</comment>
<evidence type="ECO:0000256" key="2">
    <source>
        <dbReference type="ARBA" id="ARBA00004882"/>
    </source>
</evidence>
<dbReference type="Pfam" id="PF00383">
    <property type="entry name" value="dCMP_cyt_deam_1"/>
    <property type="match status" value="1"/>
</dbReference>
<dbReference type="NCBIfam" id="TIGR00326">
    <property type="entry name" value="eubact_ribD"/>
    <property type="match status" value="1"/>
</dbReference>
<evidence type="ECO:0000256" key="7">
    <source>
        <dbReference type="ARBA" id="ARBA00022723"/>
    </source>
</evidence>
<dbReference type="Proteomes" id="UP000503441">
    <property type="component" value="Chromosome"/>
</dbReference>
<organism evidence="17 18">
    <name type="scientific">Leucobacter coleopterorum</name>
    <dbReference type="NCBI Taxonomy" id="2714933"/>
    <lineage>
        <taxon>Bacteria</taxon>
        <taxon>Bacillati</taxon>
        <taxon>Actinomycetota</taxon>
        <taxon>Actinomycetes</taxon>
        <taxon>Micrococcales</taxon>
        <taxon>Microbacteriaceae</taxon>
        <taxon>Leucobacter</taxon>
    </lineage>
</organism>
<comment type="pathway">
    <text evidence="3 14">Cofactor biosynthesis; riboflavin biosynthesis; 5-amino-6-(D-ribitylamino)uracil from GTP: step 3/4.</text>
</comment>
<dbReference type="CDD" id="cd01284">
    <property type="entry name" value="Riboflavin_deaminase-reductase"/>
    <property type="match status" value="1"/>
</dbReference>
<evidence type="ECO:0000256" key="8">
    <source>
        <dbReference type="ARBA" id="ARBA00022833"/>
    </source>
</evidence>
<comment type="similarity">
    <text evidence="4 14">In the N-terminal section; belongs to the cytidine and deoxycytidylate deaminase family.</text>
</comment>
<dbReference type="PANTHER" id="PTHR38011">
    <property type="entry name" value="DIHYDROFOLATE REDUCTASE FAMILY PROTEIN (AFU_ORTHOLOGUE AFUA_8G06820)"/>
    <property type="match status" value="1"/>
</dbReference>
<dbReference type="Gene3D" id="3.40.430.10">
    <property type="entry name" value="Dihydrofolate Reductase, subunit A"/>
    <property type="match status" value="1"/>
</dbReference>
<keyword evidence="18" id="KW-1185">Reference proteome</keyword>
<evidence type="ECO:0000256" key="6">
    <source>
        <dbReference type="ARBA" id="ARBA00022619"/>
    </source>
</evidence>
<comment type="pathway">
    <text evidence="2 14">Cofactor biosynthesis; riboflavin biosynthesis; 5-amino-6-(D-ribitylamino)uracil from GTP: step 2/4.</text>
</comment>
<keyword evidence="6 14" id="KW-0686">Riboflavin biosynthesis</keyword>
<protein>
    <recommendedName>
        <fullName evidence="14">Riboflavin biosynthesis protein RibD</fullName>
    </recommendedName>
    <domain>
        <recommendedName>
            <fullName evidence="14">Diaminohydroxyphosphoribosylaminopyrimidine deaminase</fullName>
            <shortName evidence="14">DRAP deaminase</shortName>
            <ecNumber evidence="14">3.5.4.26</ecNumber>
        </recommendedName>
        <alternativeName>
            <fullName evidence="14">Riboflavin-specific deaminase</fullName>
        </alternativeName>
    </domain>
    <domain>
        <recommendedName>
            <fullName evidence="14">5-amino-6-(5-phosphoribosylamino)uracil reductase</fullName>
            <ecNumber evidence="14">1.1.1.193</ecNumber>
        </recommendedName>
        <alternativeName>
            <fullName evidence="14">HTP reductase</fullName>
        </alternativeName>
    </domain>
</protein>
<evidence type="ECO:0000256" key="4">
    <source>
        <dbReference type="ARBA" id="ARBA00005259"/>
    </source>
</evidence>
<comment type="function">
    <text evidence="1 14">Converts 2,5-diamino-6-(ribosylamino)-4(3h)-pyrimidinone 5'-phosphate into 5-amino-6-(ribosylamino)-2,4(1h,3h)-pyrimidinedione 5'-phosphate.</text>
</comment>
<dbReference type="GO" id="GO:0008835">
    <property type="term" value="F:diaminohydroxyphosphoribosylaminopyrimidine deaminase activity"/>
    <property type="evidence" value="ECO:0007669"/>
    <property type="project" value="UniProtKB-EC"/>
</dbReference>
<evidence type="ECO:0000313" key="18">
    <source>
        <dbReference type="Proteomes" id="UP000503441"/>
    </source>
</evidence>
<feature type="domain" description="CMP/dCMP-type deaminase" evidence="16">
    <location>
        <begin position="10"/>
        <end position="137"/>
    </location>
</feature>
<comment type="similarity">
    <text evidence="5 14">In the C-terminal section; belongs to the HTP reductase family.</text>
</comment>
<dbReference type="InterPro" id="IPR004794">
    <property type="entry name" value="Eubact_RibD"/>
</dbReference>
<dbReference type="SUPFAM" id="SSF53597">
    <property type="entry name" value="Dihydrofolate reductase-like"/>
    <property type="match status" value="1"/>
</dbReference>
<dbReference type="Pfam" id="PF01872">
    <property type="entry name" value="RibD_C"/>
    <property type="match status" value="1"/>
</dbReference>
<keyword evidence="9 14" id="KW-0521">NADP</keyword>
<dbReference type="EC" id="3.5.4.26" evidence="14"/>
<accession>A0ABX6JYY4</accession>
<evidence type="ECO:0000256" key="5">
    <source>
        <dbReference type="ARBA" id="ARBA00007417"/>
    </source>
</evidence>
<dbReference type="EMBL" id="CP049933">
    <property type="protein sequence ID" value="QIM19428.1"/>
    <property type="molecule type" value="Genomic_DNA"/>
</dbReference>
<keyword evidence="14 17" id="KW-0378">Hydrolase</keyword>
<evidence type="ECO:0000256" key="9">
    <source>
        <dbReference type="ARBA" id="ARBA00022857"/>
    </source>
</evidence>
<dbReference type="SUPFAM" id="SSF53927">
    <property type="entry name" value="Cytidine deaminase-like"/>
    <property type="match status" value="1"/>
</dbReference>
<evidence type="ECO:0000313" key="17">
    <source>
        <dbReference type="EMBL" id="QIM19428.1"/>
    </source>
</evidence>
<keyword evidence="7 14" id="KW-0479">Metal-binding</keyword>
<dbReference type="InterPro" id="IPR016192">
    <property type="entry name" value="APOBEC/CMP_deaminase_Zn-bd"/>
</dbReference>